<keyword evidence="1" id="KW-0862">Zinc</keyword>
<feature type="domain" description="SWIM-type" evidence="3">
    <location>
        <begin position="72"/>
        <end position="103"/>
    </location>
</feature>
<evidence type="ECO:0000256" key="2">
    <source>
        <dbReference type="SAM" id="MobiDB-lite"/>
    </source>
</evidence>
<comment type="caution">
    <text evidence="4">The sequence shown here is derived from an EMBL/GenBank/DDBJ whole genome shotgun (WGS) entry which is preliminary data.</text>
</comment>
<gene>
    <name evidence="4" type="ORF">PEVE_00039216</name>
</gene>
<evidence type="ECO:0000313" key="4">
    <source>
        <dbReference type="EMBL" id="CAH3199211.1"/>
    </source>
</evidence>
<keyword evidence="1" id="KW-0479">Metal-binding</keyword>
<dbReference type="Proteomes" id="UP001159427">
    <property type="component" value="Unassembled WGS sequence"/>
</dbReference>
<keyword evidence="5" id="KW-1185">Reference proteome</keyword>
<protein>
    <recommendedName>
        <fullName evidence="3">SWIM-type domain-containing protein</fullName>
    </recommendedName>
</protein>
<dbReference type="PROSITE" id="PS50966">
    <property type="entry name" value="ZF_SWIM"/>
    <property type="match status" value="1"/>
</dbReference>
<feature type="non-terminal residue" evidence="4">
    <location>
        <position position="1"/>
    </location>
</feature>
<proteinExistence type="predicted"/>
<dbReference type="EMBL" id="CALNXI010006878">
    <property type="protein sequence ID" value="CAH3199211.1"/>
    <property type="molecule type" value="Genomic_DNA"/>
</dbReference>
<organism evidence="4 5">
    <name type="scientific">Porites evermanni</name>
    <dbReference type="NCBI Taxonomy" id="104178"/>
    <lineage>
        <taxon>Eukaryota</taxon>
        <taxon>Metazoa</taxon>
        <taxon>Cnidaria</taxon>
        <taxon>Anthozoa</taxon>
        <taxon>Hexacorallia</taxon>
        <taxon>Scleractinia</taxon>
        <taxon>Fungiina</taxon>
        <taxon>Poritidae</taxon>
        <taxon>Porites</taxon>
    </lineage>
</organism>
<name>A0ABN8T4G8_9CNID</name>
<feature type="compositionally biased region" description="Basic residues" evidence="2">
    <location>
        <begin position="315"/>
        <end position="334"/>
    </location>
</feature>
<dbReference type="InterPro" id="IPR007527">
    <property type="entry name" value="Znf_SWIM"/>
</dbReference>
<dbReference type="PANTHER" id="PTHR35385:SF2">
    <property type="entry name" value="PROTEIN B, PUTATIVE-RELATED"/>
    <property type="match status" value="1"/>
</dbReference>
<reference evidence="4 5" key="1">
    <citation type="submission" date="2022-05" db="EMBL/GenBank/DDBJ databases">
        <authorList>
            <consortium name="Genoscope - CEA"/>
            <person name="William W."/>
        </authorList>
    </citation>
    <scope>NUCLEOTIDE SEQUENCE [LARGE SCALE GENOMIC DNA]</scope>
</reference>
<feature type="region of interest" description="Disordered" evidence="2">
    <location>
        <begin position="282"/>
        <end position="344"/>
    </location>
</feature>
<evidence type="ECO:0000259" key="3">
    <source>
        <dbReference type="PROSITE" id="PS50966"/>
    </source>
</evidence>
<keyword evidence="1" id="KW-0863">Zinc-finger</keyword>
<evidence type="ECO:0000256" key="1">
    <source>
        <dbReference type="PROSITE-ProRule" id="PRU00325"/>
    </source>
</evidence>
<evidence type="ECO:0000313" key="5">
    <source>
        <dbReference type="Proteomes" id="UP001159427"/>
    </source>
</evidence>
<dbReference type="PANTHER" id="PTHR35385">
    <property type="entry name" value="PROTEIN B, PUTATIVE-RELATED-RELATED"/>
    <property type="match status" value="1"/>
</dbReference>
<accession>A0ABN8T4G8</accession>
<sequence>LIELFKFITEDLEMYFQRKLLSLAFGKPQNLHLASRCFGRSASSVSQSTITIDEKNPSKFHVPSREDNNIIYTVDCTIGTCTCPQGTSGNACPHQAAVALKFGISNINFVPQTAKERFNLAILAVGNNNNFSVTQFVSLHQKEIESSPHFYKDQDKDHDEQQVILPSMPADSQESISTETNDNCISSQTDANLPDAELSVDQIIKLHQQVSHDIEYKLRTSDTNFRLRYYKYLTLYRRIISKCRGQAQVASLATAYAQFVKDRGGNYLPVLHNSSRIKVQPTAISRRKSGIKSTSAQPSGRRPMLSNSNKDANMKVRKTFNSQKRKRNIAHNIKKNLPNAGPKR</sequence>